<accession>A0ABQ5YJT4</accession>
<dbReference type="Proteomes" id="UP001156706">
    <property type="component" value="Unassembled WGS sequence"/>
</dbReference>
<comment type="caution">
    <text evidence="2">The sequence shown here is derived from an EMBL/GenBank/DDBJ whole genome shotgun (WGS) entry which is preliminary data.</text>
</comment>
<reference evidence="3" key="1">
    <citation type="journal article" date="2019" name="Int. J. Syst. Evol. Microbiol.">
        <title>The Global Catalogue of Microorganisms (GCM) 10K type strain sequencing project: providing services to taxonomists for standard genome sequencing and annotation.</title>
        <authorList>
            <consortium name="The Broad Institute Genomics Platform"/>
            <consortium name="The Broad Institute Genome Sequencing Center for Infectious Disease"/>
            <person name="Wu L."/>
            <person name="Ma J."/>
        </authorList>
    </citation>
    <scope>NUCLEOTIDE SEQUENCE [LARGE SCALE GENOMIC DNA]</scope>
    <source>
        <strain evidence="3">NBRC 110044</strain>
    </source>
</reference>
<keyword evidence="1" id="KW-0472">Membrane</keyword>
<name>A0ABQ5YJT4_9NEIS</name>
<keyword evidence="3" id="KW-1185">Reference proteome</keyword>
<keyword evidence="1" id="KW-0812">Transmembrane</keyword>
<organism evidence="2 3">
    <name type="scientific">Chitinimonas prasina</name>
    <dbReference type="NCBI Taxonomy" id="1434937"/>
    <lineage>
        <taxon>Bacteria</taxon>
        <taxon>Pseudomonadati</taxon>
        <taxon>Pseudomonadota</taxon>
        <taxon>Betaproteobacteria</taxon>
        <taxon>Neisseriales</taxon>
        <taxon>Chitinibacteraceae</taxon>
        <taxon>Chitinimonas</taxon>
    </lineage>
</organism>
<evidence type="ECO:0000313" key="2">
    <source>
        <dbReference type="EMBL" id="GLR14223.1"/>
    </source>
</evidence>
<dbReference type="EMBL" id="BSOG01000004">
    <property type="protein sequence ID" value="GLR14223.1"/>
    <property type="molecule type" value="Genomic_DNA"/>
</dbReference>
<feature type="transmembrane region" description="Helical" evidence="1">
    <location>
        <begin position="7"/>
        <end position="29"/>
    </location>
</feature>
<sequence length="89" mass="8899">MGFGDPVGLAWTLAAGGGGFYQLVFGVPLQLQHGAVLAAATALFYQSAVAVIAVALVLKDGDTVVLERAVAVGRQQVVGGVELLSASSS</sequence>
<gene>
    <name evidence="2" type="ORF">GCM10007907_30130</name>
</gene>
<feature type="transmembrane region" description="Helical" evidence="1">
    <location>
        <begin position="35"/>
        <end position="58"/>
    </location>
</feature>
<evidence type="ECO:0000313" key="3">
    <source>
        <dbReference type="Proteomes" id="UP001156706"/>
    </source>
</evidence>
<protein>
    <submittedName>
        <fullName evidence="2">Uncharacterized protein</fullName>
    </submittedName>
</protein>
<keyword evidence="1" id="KW-1133">Transmembrane helix</keyword>
<proteinExistence type="predicted"/>
<evidence type="ECO:0000256" key="1">
    <source>
        <dbReference type="SAM" id="Phobius"/>
    </source>
</evidence>